<feature type="chain" id="PRO_5047102764" evidence="12">
    <location>
        <begin position="21"/>
        <end position="786"/>
    </location>
</feature>
<dbReference type="Pfam" id="PF00593">
    <property type="entry name" value="TonB_dep_Rec_b-barrel"/>
    <property type="match status" value="1"/>
</dbReference>
<keyword evidence="8 15" id="KW-0675">Receptor</keyword>
<dbReference type="PROSITE" id="PS52016">
    <property type="entry name" value="TONB_DEPENDENT_REC_3"/>
    <property type="match status" value="1"/>
</dbReference>
<evidence type="ECO:0000313" key="16">
    <source>
        <dbReference type="Proteomes" id="UP001357452"/>
    </source>
</evidence>
<keyword evidence="9 10" id="KW-0998">Cell outer membrane</keyword>
<keyword evidence="5 12" id="KW-0732">Signal</keyword>
<name>A0ABU7RFD0_9BACT</name>
<comment type="subcellular location">
    <subcellularLocation>
        <location evidence="1 10">Cell outer membrane</location>
        <topology evidence="1 10">Multi-pass membrane protein</topology>
    </subcellularLocation>
</comment>
<dbReference type="SUPFAM" id="SSF56935">
    <property type="entry name" value="Porins"/>
    <property type="match status" value="1"/>
</dbReference>
<keyword evidence="7 10" id="KW-0472">Membrane</keyword>
<protein>
    <submittedName>
        <fullName evidence="15">TonB-dependent receptor</fullName>
    </submittedName>
</protein>
<dbReference type="PANTHER" id="PTHR30069">
    <property type="entry name" value="TONB-DEPENDENT OUTER MEMBRANE RECEPTOR"/>
    <property type="match status" value="1"/>
</dbReference>
<dbReference type="InterPro" id="IPR000531">
    <property type="entry name" value="Beta-barrel_TonB"/>
</dbReference>
<evidence type="ECO:0000256" key="4">
    <source>
        <dbReference type="ARBA" id="ARBA00022692"/>
    </source>
</evidence>
<feature type="domain" description="TonB-dependent receptor-like beta-barrel" evidence="13">
    <location>
        <begin position="254"/>
        <end position="741"/>
    </location>
</feature>
<evidence type="ECO:0000256" key="12">
    <source>
        <dbReference type="SAM" id="SignalP"/>
    </source>
</evidence>
<evidence type="ECO:0000256" key="3">
    <source>
        <dbReference type="ARBA" id="ARBA00022452"/>
    </source>
</evidence>
<keyword evidence="4 10" id="KW-0812">Transmembrane</keyword>
<evidence type="ECO:0000256" key="9">
    <source>
        <dbReference type="ARBA" id="ARBA00023237"/>
    </source>
</evidence>
<dbReference type="PANTHER" id="PTHR30069:SF29">
    <property type="entry name" value="HEMOGLOBIN AND HEMOGLOBIN-HAPTOGLOBIN-BINDING PROTEIN 1-RELATED"/>
    <property type="match status" value="1"/>
</dbReference>
<evidence type="ECO:0000256" key="11">
    <source>
        <dbReference type="RuleBase" id="RU003357"/>
    </source>
</evidence>
<sequence>MYIKYLFSLLFLLTVSSIYGNDNGGALSGVVTDAISSQPLQGVSVSIPDLKIATLTDKEGRYHFKSVPNGTFILLISHVGYQSKAVNVTVRGVTRQDFSLHTSVVENEHVTVTGVSSATQLKRTPIQVSIVSRKSIEQNTGTTLLDAVAKEPGVSIVTTGPAIAKPFIRGLGYNRVVTVNDGVRQEGQQWGDEHGLEIDEFSTQRVEILKGPASLMYGSDALGGVINILTNMPVANNTLRANVLSTFNSNNRMYGNYANVAGNINGFNWNLYGSYKSAGDYKNKYDGNVLNSRFNEKNAGGYIGLNKNWGYTHLIFSHFNQKLGIVEGERDDEGQLVLDGYALTHKLIKGRSPLVPYQTVRHSKIALDNSFSLPSGGRITALAAFQINRRQEFGEVEHPDEPEAFFDLKTINYHLAYHLPQSKNWKTSFGVNGMRQWNTNKGEEALIPDYSLFDVGVYGVTTKTWENTSFSAGLRYDIRNMNSKKMSEDADIRFQAFKKQFSNISASIGATHAISSHVTFKANLSRGYRAPNASELAANGEHEGTHRYEIGNQQLKSEVATAADLGLEVTTNHIDFSIAPFYNHISNYIFYNKVLASNGADSIIDGAQVFQFNQHDARLMGIEARVDVHPHPLDWLHFENTFSFVRGKFTKPVDGSDNLPLIAPARLLTELRGEFPTVLKHLSNFYIKLEANTVAAQKNFFAGYDTETATDGYVLLNAGVGTDVKIAGKNRFSIHLALNNITDIAYQSHLSRLKYTDAHPITGRVGVFNMGRNFTARFLLPLDWKL</sequence>
<dbReference type="InterPro" id="IPR039426">
    <property type="entry name" value="TonB-dep_rcpt-like"/>
</dbReference>
<dbReference type="RefSeq" id="WP_330974125.1">
    <property type="nucleotide sequence ID" value="NZ_JAZGLY010000003.1"/>
</dbReference>
<evidence type="ECO:0000256" key="7">
    <source>
        <dbReference type="ARBA" id="ARBA00023136"/>
    </source>
</evidence>
<dbReference type="EMBL" id="JAZGLY010000003">
    <property type="protein sequence ID" value="MEE6186715.1"/>
    <property type="molecule type" value="Genomic_DNA"/>
</dbReference>
<dbReference type="Gene3D" id="2.60.40.1120">
    <property type="entry name" value="Carboxypeptidase-like, regulatory domain"/>
    <property type="match status" value="1"/>
</dbReference>
<dbReference type="SUPFAM" id="SSF49464">
    <property type="entry name" value="Carboxypeptidase regulatory domain-like"/>
    <property type="match status" value="1"/>
</dbReference>
<comment type="similarity">
    <text evidence="10 11">Belongs to the TonB-dependent receptor family.</text>
</comment>
<evidence type="ECO:0000259" key="14">
    <source>
        <dbReference type="Pfam" id="PF07715"/>
    </source>
</evidence>
<evidence type="ECO:0000256" key="10">
    <source>
        <dbReference type="PROSITE-ProRule" id="PRU01360"/>
    </source>
</evidence>
<reference evidence="15 16" key="1">
    <citation type="submission" date="2024-01" db="EMBL/GenBank/DDBJ databases">
        <title>Niabella digestum sp. nov., isolated from waste digestion system.</title>
        <authorList>
            <person name="Zhang L."/>
        </authorList>
    </citation>
    <scope>NUCLEOTIDE SEQUENCE [LARGE SCALE GENOMIC DNA]</scope>
    <source>
        <strain evidence="15 16">A18</strain>
    </source>
</reference>
<keyword evidence="6 11" id="KW-0798">TonB box</keyword>
<dbReference type="Pfam" id="PF07715">
    <property type="entry name" value="Plug"/>
    <property type="match status" value="1"/>
</dbReference>
<evidence type="ECO:0000256" key="1">
    <source>
        <dbReference type="ARBA" id="ARBA00004571"/>
    </source>
</evidence>
<feature type="signal peptide" evidence="12">
    <location>
        <begin position="1"/>
        <end position="20"/>
    </location>
</feature>
<evidence type="ECO:0000256" key="8">
    <source>
        <dbReference type="ARBA" id="ARBA00023170"/>
    </source>
</evidence>
<dbReference type="InterPro" id="IPR012910">
    <property type="entry name" value="Plug_dom"/>
</dbReference>
<dbReference type="InterPro" id="IPR036942">
    <property type="entry name" value="Beta-barrel_TonB_sf"/>
</dbReference>
<comment type="caution">
    <text evidence="15">The sequence shown here is derived from an EMBL/GenBank/DDBJ whole genome shotgun (WGS) entry which is preliminary data.</text>
</comment>
<accession>A0ABU7RFD0</accession>
<keyword evidence="3 10" id="KW-1134">Transmembrane beta strand</keyword>
<dbReference type="Pfam" id="PF13715">
    <property type="entry name" value="CarbopepD_reg_2"/>
    <property type="match status" value="1"/>
</dbReference>
<dbReference type="InterPro" id="IPR008969">
    <property type="entry name" value="CarboxyPept-like_regulatory"/>
</dbReference>
<dbReference type="Gene3D" id="2.170.130.10">
    <property type="entry name" value="TonB-dependent receptor, plug domain"/>
    <property type="match status" value="1"/>
</dbReference>
<dbReference type="InterPro" id="IPR037066">
    <property type="entry name" value="Plug_dom_sf"/>
</dbReference>
<keyword evidence="2 10" id="KW-0813">Transport</keyword>
<evidence type="ECO:0000256" key="2">
    <source>
        <dbReference type="ARBA" id="ARBA00022448"/>
    </source>
</evidence>
<evidence type="ECO:0000259" key="13">
    <source>
        <dbReference type="Pfam" id="PF00593"/>
    </source>
</evidence>
<evidence type="ECO:0000313" key="15">
    <source>
        <dbReference type="EMBL" id="MEE6186715.1"/>
    </source>
</evidence>
<proteinExistence type="inferred from homology"/>
<evidence type="ECO:0000256" key="6">
    <source>
        <dbReference type="ARBA" id="ARBA00023077"/>
    </source>
</evidence>
<feature type="domain" description="TonB-dependent receptor plug" evidence="14">
    <location>
        <begin position="121"/>
        <end position="225"/>
    </location>
</feature>
<gene>
    <name evidence="15" type="ORF">V2H41_05450</name>
</gene>
<dbReference type="Proteomes" id="UP001357452">
    <property type="component" value="Unassembled WGS sequence"/>
</dbReference>
<evidence type="ECO:0000256" key="5">
    <source>
        <dbReference type="ARBA" id="ARBA00022729"/>
    </source>
</evidence>
<keyword evidence="16" id="KW-1185">Reference proteome</keyword>
<dbReference type="Gene3D" id="2.40.170.20">
    <property type="entry name" value="TonB-dependent receptor, beta-barrel domain"/>
    <property type="match status" value="1"/>
</dbReference>
<organism evidence="15 16">
    <name type="scientific">Niabella digestorum</name>
    <dbReference type="NCBI Taxonomy" id="3117701"/>
    <lineage>
        <taxon>Bacteria</taxon>
        <taxon>Pseudomonadati</taxon>
        <taxon>Bacteroidota</taxon>
        <taxon>Chitinophagia</taxon>
        <taxon>Chitinophagales</taxon>
        <taxon>Chitinophagaceae</taxon>
        <taxon>Niabella</taxon>
    </lineage>
</organism>